<dbReference type="Proteomes" id="UP000278775">
    <property type="component" value="Unassembled WGS sequence"/>
</dbReference>
<dbReference type="OrthoDB" id="1260127at2"/>
<evidence type="ECO:0000313" key="1">
    <source>
        <dbReference type="EMBL" id="RNA60525.1"/>
    </source>
</evidence>
<dbReference type="AlphaFoldDB" id="A0A3M7TBL3"/>
<dbReference type="InterPro" id="IPR010921">
    <property type="entry name" value="Trp_repressor/repl_initiator"/>
</dbReference>
<dbReference type="EMBL" id="QWIU01000003">
    <property type="protein sequence ID" value="RNA60525.1"/>
    <property type="molecule type" value="Genomic_DNA"/>
</dbReference>
<comment type="caution">
    <text evidence="2">The sequence shown here is derived from an EMBL/GenBank/DDBJ whole genome shotgun (WGS) entry which is preliminary data.</text>
</comment>
<protein>
    <submittedName>
        <fullName evidence="2">Helix-turn-helix domain-containing protein</fullName>
    </submittedName>
</protein>
<gene>
    <name evidence="2" type="ORF">D1631_18255</name>
    <name evidence="1" type="ORF">D1631_18745</name>
</gene>
<sequence>MSNLPKINYKRIFSDILDKKYPDKKDKCLGILDKNNLSALDIIELNKRIFGPLDTETDQFNQRHRSYTEFSIFQILDYQKENKLNNSQLARHFKLSRHTVAKWKKKYLV</sequence>
<evidence type="ECO:0000313" key="2">
    <source>
        <dbReference type="EMBL" id="RNA60528.1"/>
    </source>
</evidence>
<organism evidence="2 3">
    <name type="scientific">Chryseobacterium nematophagum</name>
    <dbReference type="NCBI Taxonomy" id="2305228"/>
    <lineage>
        <taxon>Bacteria</taxon>
        <taxon>Pseudomonadati</taxon>
        <taxon>Bacteroidota</taxon>
        <taxon>Flavobacteriia</taxon>
        <taxon>Flavobacteriales</taxon>
        <taxon>Weeksellaceae</taxon>
        <taxon>Chryseobacterium group</taxon>
        <taxon>Chryseobacterium</taxon>
    </lineage>
</organism>
<proteinExistence type="predicted"/>
<reference evidence="2 3" key="1">
    <citation type="submission" date="2018-08" db="EMBL/GenBank/DDBJ databases">
        <title>Chryseobacterium nematophagum: a novel matrix digesting pathogen of nematodes.</title>
        <authorList>
            <person name="Page A."/>
            <person name="Roberts M."/>
            <person name="Felix M.-A."/>
            <person name="Weir W."/>
        </authorList>
    </citation>
    <scope>NUCLEOTIDE SEQUENCE [LARGE SCALE GENOMIC DNA]</scope>
    <source>
        <strain evidence="2 3">JUb129</strain>
    </source>
</reference>
<dbReference type="GO" id="GO:0043565">
    <property type="term" value="F:sequence-specific DNA binding"/>
    <property type="evidence" value="ECO:0007669"/>
    <property type="project" value="InterPro"/>
</dbReference>
<evidence type="ECO:0000313" key="3">
    <source>
        <dbReference type="Proteomes" id="UP000278775"/>
    </source>
</evidence>
<name>A0A3M7TBL3_9FLAO</name>
<dbReference type="EMBL" id="QWIU01000003">
    <property type="protein sequence ID" value="RNA60528.1"/>
    <property type="molecule type" value="Genomic_DNA"/>
</dbReference>
<dbReference type="SUPFAM" id="SSF48295">
    <property type="entry name" value="TrpR-like"/>
    <property type="match status" value="1"/>
</dbReference>
<accession>A0A3M7TBL3</accession>